<proteinExistence type="predicted"/>
<dbReference type="RefSeq" id="WP_382359951.1">
    <property type="nucleotide sequence ID" value="NZ_JBHLWV010000006.1"/>
</dbReference>
<name>A0ABV6H5P1_9ACTN</name>
<dbReference type="Proteomes" id="UP001589783">
    <property type="component" value="Unassembled WGS sequence"/>
</dbReference>
<accession>A0ABV6H5P1</accession>
<protein>
    <submittedName>
        <fullName evidence="2">Uncharacterized protein</fullName>
    </submittedName>
</protein>
<keyword evidence="3" id="KW-1185">Reference proteome</keyword>
<gene>
    <name evidence="2" type="ORF">ACFFJD_01645</name>
</gene>
<organism evidence="2 3">
    <name type="scientific">Gordonia phosphorivorans</name>
    <dbReference type="NCBI Taxonomy" id="1056982"/>
    <lineage>
        <taxon>Bacteria</taxon>
        <taxon>Bacillati</taxon>
        <taxon>Actinomycetota</taxon>
        <taxon>Actinomycetes</taxon>
        <taxon>Mycobacteriales</taxon>
        <taxon>Gordoniaceae</taxon>
        <taxon>Gordonia</taxon>
    </lineage>
</organism>
<evidence type="ECO:0000313" key="2">
    <source>
        <dbReference type="EMBL" id="MFC0313555.1"/>
    </source>
</evidence>
<evidence type="ECO:0000313" key="3">
    <source>
        <dbReference type="Proteomes" id="UP001589783"/>
    </source>
</evidence>
<feature type="region of interest" description="Disordered" evidence="1">
    <location>
        <begin position="1"/>
        <end position="21"/>
    </location>
</feature>
<sequence length="149" mass="16421">MGHPHRTSHPATQAAPPRLPFGGELANPTMAVYASLIRARTNLQVVGVHLTASEFVRAAAPTELSRYRDLLLQHLQRSDVHRLLGFVDSLRPRYQLTALELEDPRSPITVTIHRDGRLLVSPVAEYDAVHEVLTECLASSTSCLLAKAQ</sequence>
<comment type="caution">
    <text evidence="2">The sequence shown here is derived from an EMBL/GenBank/DDBJ whole genome shotgun (WGS) entry which is preliminary data.</text>
</comment>
<dbReference type="EMBL" id="JBHLWV010000006">
    <property type="protein sequence ID" value="MFC0313555.1"/>
    <property type="molecule type" value="Genomic_DNA"/>
</dbReference>
<evidence type="ECO:0000256" key="1">
    <source>
        <dbReference type="SAM" id="MobiDB-lite"/>
    </source>
</evidence>
<reference evidence="2 3" key="1">
    <citation type="submission" date="2024-09" db="EMBL/GenBank/DDBJ databases">
        <authorList>
            <person name="Sun Q."/>
            <person name="Mori K."/>
        </authorList>
    </citation>
    <scope>NUCLEOTIDE SEQUENCE [LARGE SCALE GENOMIC DNA]</scope>
    <source>
        <strain evidence="2 3">CCM 7957</strain>
    </source>
</reference>